<comment type="cofactor">
    <cofactor evidence="2">
        <name>Mg(2+)</name>
        <dbReference type="ChEBI" id="CHEBI:18420"/>
    </cofactor>
</comment>
<keyword evidence="4" id="KW-0378">Hydrolase</keyword>
<dbReference type="Proteomes" id="UP001527925">
    <property type="component" value="Unassembled WGS sequence"/>
</dbReference>
<evidence type="ECO:0000256" key="1">
    <source>
        <dbReference type="ARBA" id="ARBA00001936"/>
    </source>
</evidence>
<accession>A0ABR4NCN6</accession>
<evidence type="ECO:0000256" key="4">
    <source>
        <dbReference type="ARBA" id="ARBA00022801"/>
    </source>
</evidence>
<comment type="cofactor">
    <cofactor evidence="1">
        <name>Mn(2+)</name>
        <dbReference type="ChEBI" id="CHEBI:29035"/>
    </cofactor>
</comment>
<organism evidence="8 9">
    <name type="scientific">Polyrhizophydium stewartii</name>
    <dbReference type="NCBI Taxonomy" id="2732419"/>
    <lineage>
        <taxon>Eukaryota</taxon>
        <taxon>Fungi</taxon>
        <taxon>Fungi incertae sedis</taxon>
        <taxon>Chytridiomycota</taxon>
        <taxon>Chytridiomycota incertae sedis</taxon>
        <taxon>Chytridiomycetes</taxon>
        <taxon>Rhizophydiales</taxon>
        <taxon>Rhizophydiales incertae sedis</taxon>
        <taxon>Polyrhizophydium</taxon>
    </lineage>
</organism>
<dbReference type="PANTHER" id="PTHR12318:SF0">
    <property type="entry name" value="ACYL-COENZYME A DIPHOSPHATASE NUDT19"/>
    <property type="match status" value="1"/>
</dbReference>
<comment type="caution">
    <text evidence="8">The sequence shown here is derived from an EMBL/GenBank/DDBJ whole genome shotgun (WGS) entry which is preliminary data.</text>
</comment>
<evidence type="ECO:0000256" key="6">
    <source>
        <dbReference type="ARBA" id="ARBA00023211"/>
    </source>
</evidence>
<dbReference type="InterPro" id="IPR000086">
    <property type="entry name" value="NUDIX_hydrolase_dom"/>
</dbReference>
<dbReference type="PANTHER" id="PTHR12318">
    <property type="entry name" value="TESTOSTERONE-REGULATED PROTEIN RP2"/>
    <property type="match status" value="1"/>
</dbReference>
<dbReference type="SUPFAM" id="SSF55811">
    <property type="entry name" value="Nudix"/>
    <property type="match status" value="1"/>
</dbReference>
<keyword evidence="9" id="KW-1185">Reference proteome</keyword>
<sequence length="302" mass="31340">MSQTKPLRMAASLIVCRPEQAAVAGAGDFAVLMMRRNARGPFGGLTVFPGGAADASDGSSEWAGDAEASGVGSLGITALREAFEETGLLLLAGGSAAAGRQLDGAAAAAWRARVRGDAGQYSALVRELGAAPGVRRLVPWSRWVTPAFEPKRFDTLFFLATVAPRAAAGDAAALAHLAPDGGETLALAWLTPADALAALRRQEITMLPPQFLMLRELAGMSFAQLQALSAAPATARRDMRPIQPELVGTDGDGNPVLALPGDAKHSMTRAASGEARNRITLVRKDGRTIDLVHDKSGGAARL</sequence>
<dbReference type="CDD" id="cd18870">
    <property type="entry name" value="NUDIX_AcylCoAdiphos_Nudt19"/>
    <property type="match status" value="1"/>
</dbReference>
<reference evidence="8 9" key="1">
    <citation type="submission" date="2023-09" db="EMBL/GenBank/DDBJ databases">
        <title>Pangenome analysis of Batrachochytrium dendrobatidis and related Chytrids.</title>
        <authorList>
            <person name="Yacoub M.N."/>
            <person name="Stajich J.E."/>
            <person name="James T.Y."/>
        </authorList>
    </citation>
    <scope>NUCLEOTIDE SEQUENCE [LARGE SCALE GENOMIC DNA]</scope>
    <source>
        <strain evidence="8 9">JEL0888</strain>
    </source>
</reference>
<feature type="domain" description="Nudix hydrolase" evidence="7">
    <location>
        <begin position="6"/>
        <end position="212"/>
    </location>
</feature>
<gene>
    <name evidence="8" type="ORF">HK105_203321</name>
</gene>
<evidence type="ECO:0000256" key="2">
    <source>
        <dbReference type="ARBA" id="ARBA00001946"/>
    </source>
</evidence>
<evidence type="ECO:0000259" key="7">
    <source>
        <dbReference type="PROSITE" id="PS51462"/>
    </source>
</evidence>
<dbReference type="InterPro" id="IPR039121">
    <property type="entry name" value="NUDT19"/>
</dbReference>
<keyword evidence="6" id="KW-0464">Manganese</keyword>
<dbReference type="Gene3D" id="3.90.79.10">
    <property type="entry name" value="Nucleoside Triphosphate Pyrophosphohydrolase"/>
    <property type="match status" value="1"/>
</dbReference>
<keyword evidence="3" id="KW-0479">Metal-binding</keyword>
<keyword evidence="5" id="KW-0460">Magnesium</keyword>
<protein>
    <recommendedName>
        <fullName evidence="7">Nudix hydrolase domain-containing protein</fullName>
    </recommendedName>
</protein>
<evidence type="ECO:0000256" key="3">
    <source>
        <dbReference type="ARBA" id="ARBA00022723"/>
    </source>
</evidence>
<dbReference type="PROSITE" id="PS51462">
    <property type="entry name" value="NUDIX"/>
    <property type="match status" value="1"/>
</dbReference>
<evidence type="ECO:0000313" key="8">
    <source>
        <dbReference type="EMBL" id="KAL2917256.1"/>
    </source>
</evidence>
<evidence type="ECO:0000313" key="9">
    <source>
        <dbReference type="Proteomes" id="UP001527925"/>
    </source>
</evidence>
<dbReference type="InterPro" id="IPR015797">
    <property type="entry name" value="NUDIX_hydrolase-like_dom_sf"/>
</dbReference>
<name>A0ABR4NCN6_9FUNG</name>
<evidence type="ECO:0000256" key="5">
    <source>
        <dbReference type="ARBA" id="ARBA00022842"/>
    </source>
</evidence>
<dbReference type="EMBL" id="JADGIZ020000012">
    <property type="protein sequence ID" value="KAL2917256.1"/>
    <property type="molecule type" value="Genomic_DNA"/>
</dbReference>
<proteinExistence type="predicted"/>